<name>B9J421_BACCQ</name>
<feature type="transmembrane region" description="Helical" evidence="1">
    <location>
        <begin position="74"/>
        <end position="97"/>
    </location>
</feature>
<dbReference type="HOGENOM" id="CLU_155054_0_0_9"/>
<feature type="transmembrane region" description="Helical" evidence="1">
    <location>
        <begin position="42"/>
        <end position="62"/>
    </location>
</feature>
<dbReference type="KEGG" id="bcq:BCQ_2732"/>
<evidence type="ECO:0008006" key="4">
    <source>
        <dbReference type="Google" id="ProtNLM"/>
    </source>
</evidence>
<keyword evidence="1" id="KW-0472">Membrane</keyword>
<evidence type="ECO:0000256" key="1">
    <source>
        <dbReference type="SAM" id="Phobius"/>
    </source>
</evidence>
<keyword evidence="1" id="KW-1133">Transmembrane helix</keyword>
<dbReference type="AlphaFoldDB" id="B9J421"/>
<accession>B9J421</accession>
<reference evidence="2 3" key="1">
    <citation type="journal article" date="2009" name="J. Bacteriol.">
        <title>Complete genome sequence of the extremophilic Bacillus cereus strain Q1 with industrial applications.</title>
        <authorList>
            <person name="Xiong Z."/>
            <person name="Jiang Y."/>
            <person name="Qi D."/>
            <person name="Lu H."/>
            <person name="Yang F."/>
            <person name="Yang J."/>
            <person name="Chen L."/>
            <person name="Sun L."/>
            <person name="Xu X."/>
            <person name="Xue Y."/>
            <person name="Zhu Y."/>
            <person name="Jin Q."/>
        </authorList>
    </citation>
    <scope>NUCLEOTIDE SEQUENCE [LARGE SCALE GENOMIC DNA]</scope>
    <source>
        <strain evidence="2 3">Q1</strain>
    </source>
</reference>
<feature type="transmembrane region" description="Helical" evidence="1">
    <location>
        <begin position="103"/>
        <end position="131"/>
    </location>
</feature>
<evidence type="ECO:0000313" key="2">
    <source>
        <dbReference type="EMBL" id="ACM13160.1"/>
    </source>
</evidence>
<dbReference type="Proteomes" id="UP000000441">
    <property type="component" value="Chromosome"/>
</dbReference>
<dbReference type="EMBL" id="CP000227">
    <property type="protein sequence ID" value="ACM13160.1"/>
    <property type="molecule type" value="Genomic_DNA"/>
</dbReference>
<gene>
    <name evidence="2" type="ordered locus">BCQ_2732</name>
</gene>
<evidence type="ECO:0000313" key="3">
    <source>
        <dbReference type="Proteomes" id="UP000000441"/>
    </source>
</evidence>
<protein>
    <recommendedName>
        <fullName evidence="4">ABC transporter permease</fullName>
    </recommendedName>
</protein>
<sequence>MLYIILFITFIEIIKRSKHSYLRIHYINYYLKQGGVGMSDGMQLFIIFIFVIVMFSILNFLAISLSQHNFKRRIVAGFIFSLLTPLVFLTTTAFASIFDKAGFGAGTLAFIVAIVYISNGIVILLSSLFFLKRDIT</sequence>
<organism evidence="2 3">
    <name type="scientific">Bacillus cereus (strain Q1)</name>
    <dbReference type="NCBI Taxonomy" id="361100"/>
    <lineage>
        <taxon>Bacteria</taxon>
        <taxon>Bacillati</taxon>
        <taxon>Bacillota</taxon>
        <taxon>Bacilli</taxon>
        <taxon>Bacillales</taxon>
        <taxon>Bacillaceae</taxon>
        <taxon>Bacillus</taxon>
        <taxon>Bacillus cereus group</taxon>
    </lineage>
</organism>
<keyword evidence="1" id="KW-0812">Transmembrane</keyword>
<proteinExistence type="predicted"/>